<dbReference type="OrthoDB" id="8195432at2759"/>
<protein>
    <submittedName>
        <fullName evidence="1">Uncharacterized protein</fullName>
    </submittedName>
</protein>
<proteinExistence type="predicted"/>
<accession>A0A6S7IR61</accession>
<dbReference type="EMBL" id="CACRXK020010826">
    <property type="protein sequence ID" value="CAB4020186.1"/>
    <property type="molecule type" value="Genomic_DNA"/>
</dbReference>
<organism evidence="1 2">
    <name type="scientific">Paramuricea clavata</name>
    <name type="common">Red gorgonian</name>
    <name type="synonym">Violescent sea-whip</name>
    <dbReference type="NCBI Taxonomy" id="317549"/>
    <lineage>
        <taxon>Eukaryota</taxon>
        <taxon>Metazoa</taxon>
        <taxon>Cnidaria</taxon>
        <taxon>Anthozoa</taxon>
        <taxon>Octocorallia</taxon>
        <taxon>Malacalcyonacea</taxon>
        <taxon>Plexauridae</taxon>
        <taxon>Paramuricea</taxon>
    </lineage>
</organism>
<feature type="non-terminal residue" evidence="1">
    <location>
        <position position="158"/>
    </location>
</feature>
<keyword evidence="2" id="KW-1185">Reference proteome</keyword>
<name>A0A6S7IR61_PARCT</name>
<dbReference type="AlphaFoldDB" id="A0A6S7IR61"/>
<reference evidence="1" key="1">
    <citation type="submission" date="2020-04" db="EMBL/GenBank/DDBJ databases">
        <authorList>
            <person name="Alioto T."/>
            <person name="Alioto T."/>
            <person name="Gomez Garrido J."/>
        </authorList>
    </citation>
    <scope>NUCLEOTIDE SEQUENCE</scope>
    <source>
        <strain evidence="1">A484AB</strain>
    </source>
</reference>
<comment type="caution">
    <text evidence="1">The sequence shown here is derived from an EMBL/GenBank/DDBJ whole genome shotgun (WGS) entry which is preliminary data.</text>
</comment>
<gene>
    <name evidence="1" type="ORF">PACLA_8A082665</name>
</gene>
<dbReference type="Proteomes" id="UP001152795">
    <property type="component" value="Unassembled WGS sequence"/>
</dbReference>
<evidence type="ECO:0000313" key="1">
    <source>
        <dbReference type="EMBL" id="CAB4020186.1"/>
    </source>
</evidence>
<evidence type="ECO:0000313" key="2">
    <source>
        <dbReference type="Proteomes" id="UP001152795"/>
    </source>
</evidence>
<sequence>MFTEKCLLAWLDLRNAFGSVPHEVIEITLSHLGVPQSVVELMKNVYTDANTVVRTPAGLTSDDMVKIRDRHNSVVDRFSKAIRYGHVKLDQQVDGSSHECRPNIVINEGNQVTVIDVTCPFDNGENALKAAEDYKVSKYHHLIDHFRSVGKECHTFGF</sequence>